<evidence type="ECO:0000313" key="4">
    <source>
        <dbReference type="Proteomes" id="UP001501469"/>
    </source>
</evidence>
<evidence type="ECO:0000259" key="2">
    <source>
        <dbReference type="Pfam" id="PF12147"/>
    </source>
</evidence>
<proteinExistence type="predicted"/>
<feature type="domain" description="Serine aminopeptidase S33" evidence="1">
    <location>
        <begin position="41"/>
        <end position="275"/>
    </location>
</feature>
<organism evidence="3 4">
    <name type="scientific">Hymenobacter glaciei</name>
    <dbReference type="NCBI Taxonomy" id="877209"/>
    <lineage>
        <taxon>Bacteria</taxon>
        <taxon>Pseudomonadati</taxon>
        <taxon>Bacteroidota</taxon>
        <taxon>Cytophagia</taxon>
        <taxon>Cytophagales</taxon>
        <taxon>Hymenobacteraceae</taxon>
        <taxon>Hymenobacter</taxon>
    </lineage>
</organism>
<dbReference type="Proteomes" id="UP001501469">
    <property type="component" value="Unassembled WGS sequence"/>
</dbReference>
<keyword evidence="3" id="KW-0489">Methyltransferase</keyword>
<keyword evidence="3" id="KW-0378">Hydrolase</keyword>
<dbReference type="InterPro" id="IPR022742">
    <property type="entry name" value="Hydrolase_4"/>
</dbReference>
<dbReference type="InterPro" id="IPR029058">
    <property type="entry name" value="AB_hydrolase_fold"/>
</dbReference>
<dbReference type="Pfam" id="PF12146">
    <property type="entry name" value="Hydrolase_4"/>
    <property type="match status" value="1"/>
</dbReference>
<evidence type="ECO:0000259" key="1">
    <source>
        <dbReference type="Pfam" id="PF12146"/>
    </source>
</evidence>
<keyword evidence="4" id="KW-1185">Reference proteome</keyword>
<dbReference type="InterPro" id="IPR051044">
    <property type="entry name" value="MAG_DAG_Lipase"/>
</dbReference>
<evidence type="ECO:0000313" key="3">
    <source>
        <dbReference type="EMBL" id="GAA4043826.1"/>
    </source>
</evidence>
<dbReference type="SUPFAM" id="SSF53335">
    <property type="entry name" value="S-adenosyl-L-methionine-dependent methyltransferases"/>
    <property type="match status" value="1"/>
</dbReference>
<reference evidence="4" key="1">
    <citation type="journal article" date="2019" name="Int. J. Syst. Evol. Microbiol.">
        <title>The Global Catalogue of Microorganisms (GCM) 10K type strain sequencing project: providing services to taxonomists for standard genome sequencing and annotation.</title>
        <authorList>
            <consortium name="The Broad Institute Genomics Platform"/>
            <consortium name="The Broad Institute Genome Sequencing Center for Infectious Disease"/>
            <person name="Wu L."/>
            <person name="Ma J."/>
        </authorList>
    </citation>
    <scope>NUCLEOTIDE SEQUENCE [LARGE SCALE GENOMIC DNA]</scope>
    <source>
        <strain evidence="4">JCM 17225</strain>
    </source>
</reference>
<dbReference type="GO" id="GO:0016787">
    <property type="term" value="F:hydrolase activity"/>
    <property type="evidence" value="ECO:0007669"/>
    <property type="project" value="UniProtKB-KW"/>
</dbReference>
<dbReference type="PANTHER" id="PTHR11614">
    <property type="entry name" value="PHOSPHOLIPASE-RELATED"/>
    <property type="match status" value="1"/>
</dbReference>
<dbReference type="CDD" id="cd02440">
    <property type="entry name" value="AdoMet_MTases"/>
    <property type="match status" value="1"/>
</dbReference>
<dbReference type="SUPFAM" id="SSF53474">
    <property type="entry name" value="alpha/beta-Hydrolases"/>
    <property type="match status" value="1"/>
</dbReference>
<dbReference type="RefSeq" id="WP_345056564.1">
    <property type="nucleotide sequence ID" value="NZ_BAABDK010000025.1"/>
</dbReference>
<dbReference type="InterPro" id="IPR022744">
    <property type="entry name" value="MeTrfase_dom_put"/>
</dbReference>
<name>A0ABP7UIM3_9BACT</name>
<dbReference type="Gene3D" id="3.40.50.1820">
    <property type="entry name" value="alpha/beta hydrolase"/>
    <property type="match status" value="1"/>
</dbReference>
<protein>
    <submittedName>
        <fullName evidence="3">Bifunctional alpha/beta hydrolase/class I SAM-dependent methyltransferase</fullName>
    </submittedName>
</protein>
<dbReference type="EMBL" id="BAABDK010000025">
    <property type="protein sequence ID" value="GAA4043826.1"/>
    <property type="molecule type" value="Genomic_DNA"/>
</dbReference>
<dbReference type="Pfam" id="PF12147">
    <property type="entry name" value="Methyltransf_20"/>
    <property type="match status" value="1"/>
</dbReference>
<feature type="domain" description="Methyltransferase" evidence="2">
    <location>
        <begin position="284"/>
        <end position="591"/>
    </location>
</feature>
<dbReference type="InterPro" id="IPR029063">
    <property type="entry name" value="SAM-dependent_MTases_sf"/>
</dbReference>
<dbReference type="GO" id="GO:0008168">
    <property type="term" value="F:methyltransferase activity"/>
    <property type="evidence" value="ECO:0007669"/>
    <property type="project" value="UniProtKB-KW"/>
</dbReference>
<dbReference type="GO" id="GO:0032259">
    <property type="term" value="P:methylation"/>
    <property type="evidence" value="ECO:0007669"/>
    <property type="project" value="UniProtKB-KW"/>
</dbReference>
<accession>A0ABP7UIM3</accession>
<comment type="caution">
    <text evidence="3">The sequence shown here is derived from an EMBL/GenBank/DDBJ whole genome shotgun (WGS) entry which is preliminary data.</text>
</comment>
<sequence length="615" mass="67389">MDTAYATARTCAEHYFPSADAMPLFYRHWPAATTAGHLAGSKKAILLFHRGHEHGGRMAHLVDELNLPDYDFFAWDARGLGESLGERGAAASFGVLVKDVDTFVRHLATTHGITPENMVVIGQSFGAVTVATWVHDYAPCLRGMVLAAPAFKINLIVPGARQMLALLHKVRGNFFVKSYVKPTQLTHDPARIASYTRDPLITRPIAVNVLLDVDAAADRVVADAAAIHVPTQVLVSGDDQVVYREPQQVFFDNLSSPSKELHVLDGFYHDTLGELGRDRAVALVRDFVERVFAEPVAKPGLLAADQQGFTKAEFDTLGQPAASALARAYWGMSRFWIKVGGRLSTGINQSLATGFDSGSTLDYVYRNRRQGHTFIGRLVDGFYLNSIGWRGIRVRKTHLERLIGQAIDRLREAGRPVRIVDIAAGHGRYVLEALAQRPGQVDRILLRDYSDLNVAAGRRLITEKGLASVARFEPGDAFDQASLAALEPRPTLAVVSGLYELFADNNLVRKSLAGLAEAVEPGGYLLYTNQPWHPQLEMIARSLTSHREGNAWVMRRRVQAEMDELVAEAGFEKIDQLSDQWGIFSVSLARRVPVAPAAAPAPALAQQVAIPALAE</sequence>
<gene>
    <name evidence="3" type="ORF">GCM10022409_32390</name>
</gene>
<dbReference type="Gene3D" id="3.40.50.150">
    <property type="entry name" value="Vaccinia Virus protein VP39"/>
    <property type="match status" value="1"/>
</dbReference>
<keyword evidence="3" id="KW-0808">Transferase</keyword>